<dbReference type="CDD" id="cd12173">
    <property type="entry name" value="PGDH_4"/>
    <property type="match status" value="1"/>
</dbReference>
<gene>
    <name evidence="9" type="ORF">SELO1098_LOCUS14502</name>
</gene>
<dbReference type="Gene3D" id="3.40.50.720">
    <property type="entry name" value="NAD(P)-binding Rossmann-like Domain"/>
    <property type="match status" value="2"/>
</dbReference>
<keyword evidence="6" id="KW-0718">Serine biosynthesis</keyword>
<dbReference type="GO" id="GO:0051287">
    <property type="term" value="F:NAD binding"/>
    <property type="evidence" value="ECO:0007669"/>
    <property type="project" value="UniProtKB-UniRule"/>
</dbReference>
<keyword evidence="3 6" id="KW-0560">Oxidoreductase</keyword>
<dbReference type="AlphaFoldDB" id="A0A7S3M7H8"/>
<dbReference type="InterPro" id="IPR006271">
    <property type="entry name" value="Pser_aminoTfrase_methanosarc"/>
</dbReference>
<dbReference type="GO" id="GO:0006564">
    <property type="term" value="P:L-serine biosynthetic process"/>
    <property type="evidence" value="ECO:0007669"/>
    <property type="project" value="UniProtKB-KW"/>
</dbReference>
<dbReference type="Pfam" id="PF01842">
    <property type="entry name" value="ACT"/>
    <property type="match status" value="1"/>
</dbReference>
<dbReference type="InterPro" id="IPR015422">
    <property type="entry name" value="PyrdxlP-dep_Trfase_small"/>
</dbReference>
<dbReference type="Gene3D" id="3.30.70.260">
    <property type="match status" value="1"/>
</dbReference>
<dbReference type="NCBIfam" id="NF002841">
    <property type="entry name" value="PRK03080.1-2"/>
    <property type="match status" value="1"/>
</dbReference>
<dbReference type="Gene3D" id="3.90.1150.10">
    <property type="entry name" value="Aspartate Aminotransferase, domain 1"/>
    <property type="match status" value="1"/>
</dbReference>
<comment type="pathway">
    <text evidence="1 6">Amino-acid biosynthesis; L-serine biosynthesis; L-serine from 3-phospho-D-glycerate: step 1/3.</text>
</comment>
<dbReference type="UniPathway" id="UPA00135">
    <property type="reaction ID" value="UER00196"/>
</dbReference>
<dbReference type="InterPro" id="IPR006140">
    <property type="entry name" value="D-isomer_DH_NAD-bd"/>
</dbReference>
<comment type="catalytic activity">
    <reaction evidence="5 6">
        <text>(2R)-3-phosphoglycerate + NAD(+) = 3-phosphooxypyruvate + NADH + H(+)</text>
        <dbReference type="Rhea" id="RHEA:12641"/>
        <dbReference type="ChEBI" id="CHEBI:15378"/>
        <dbReference type="ChEBI" id="CHEBI:18110"/>
        <dbReference type="ChEBI" id="CHEBI:57540"/>
        <dbReference type="ChEBI" id="CHEBI:57945"/>
        <dbReference type="ChEBI" id="CHEBI:58272"/>
        <dbReference type="EC" id="1.1.1.95"/>
    </reaction>
</comment>
<dbReference type="SUPFAM" id="SSF53383">
    <property type="entry name" value="PLP-dependent transferases"/>
    <property type="match status" value="1"/>
</dbReference>
<dbReference type="SUPFAM" id="SSF55021">
    <property type="entry name" value="ACT-like"/>
    <property type="match status" value="1"/>
</dbReference>
<dbReference type="EMBL" id="HBIC01028861">
    <property type="protein sequence ID" value="CAE0285661.1"/>
    <property type="molecule type" value="Transcribed_RNA"/>
</dbReference>
<dbReference type="Pfam" id="PF19304">
    <property type="entry name" value="PGDH_inter"/>
    <property type="match status" value="1"/>
</dbReference>
<dbReference type="Gene3D" id="3.40.640.10">
    <property type="entry name" value="Type I PLP-dependent aspartate aminotransferase-like (Major domain)"/>
    <property type="match status" value="1"/>
</dbReference>
<dbReference type="PROSITE" id="PS00065">
    <property type="entry name" value="D_2_HYDROXYACID_DH_1"/>
    <property type="match status" value="1"/>
</dbReference>
<evidence type="ECO:0000256" key="6">
    <source>
        <dbReference type="RuleBase" id="RU363003"/>
    </source>
</evidence>
<dbReference type="InterPro" id="IPR002912">
    <property type="entry name" value="ACT_dom"/>
</dbReference>
<dbReference type="InterPro" id="IPR029009">
    <property type="entry name" value="ASB_dom_sf"/>
</dbReference>
<comment type="similarity">
    <text evidence="2 6">Belongs to the D-isomer specific 2-hydroxyacid dehydrogenase family.</text>
</comment>
<evidence type="ECO:0000259" key="8">
    <source>
        <dbReference type="PROSITE" id="PS51671"/>
    </source>
</evidence>
<reference evidence="9" key="1">
    <citation type="submission" date="2021-01" db="EMBL/GenBank/DDBJ databases">
        <authorList>
            <person name="Corre E."/>
            <person name="Pelletier E."/>
            <person name="Niang G."/>
            <person name="Scheremetjew M."/>
            <person name="Finn R."/>
            <person name="Kale V."/>
            <person name="Holt S."/>
            <person name="Cochrane G."/>
            <person name="Meng A."/>
            <person name="Brown T."/>
            <person name="Cohen L."/>
        </authorList>
    </citation>
    <scope>NUCLEOTIDE SEQUENCE</scope>
    <source>
        <strain evidence="9">CCAP 955/1</strain>
    </source>
</reference>
<sequence length="974" mass="105930">MMLSRIIRTRSLAARTYSHTSSLSAKILSSDPIEPVCGKVFMERGHELVEKPGIKPTELLKIIHEYDGLVVRSGTKVTKEIIDAGVNLKMIGRAGTGVDNIDVRAATNKGILVVNTPGGNTISTGELALSHILALARNIPQATASLKAGRWDRALYTGTELSGKTLGVIGVGKIGREVAKWCRGFGMTTIGYDPVLSEESARHFGIEPVPLDDLFKNADFITIHTPLTKETQHLLDATTLAKCKRGVRIINCARGGIIDDVALLKALESEQVGGAALDVFEVEPPTEASLALRMHPKVVVTPHLGASTFDAQERVARAVAENMCDIFDGGSFVGVVNAPDLGTVASQPHIVPFVKLAEKIGSMQGQLLLNHKVSSITIHLRGKDVSDTKITDVIKAAVIKGVLNELGIEQVSLINAVAMSEEMGLRVLMNMSEKTEVGSGYMNSMCVELELGGMLNMTSVRRIEGTVFGRDELRITQVDGFNLDLPPGEHMLLFNNYDEPGVLRRVVEKLATANVNIAHFSLGRKEKGQMAMSAVVLDSAVPPEVITSLAGINAINNLVAIRLKEPIDPNFRVRSSTLELSASNTTTAQQGHLHGTSKPAQKPRHPEFSSGPCKKRPGYDLASLRTDSLGRSHRSKLGKARLRKAIDDTKRILEVPDDYLCAIVPASDTGAYEMAMWNMLGQRPVDACYWESFGKGWNDDAIKHLKLKETTRSFTADYGKLPDFGATNPDHDILFTFNGTTSGVRVPNLDWISSDRKGLTFNDATSAAFAMEIDWPKVDVTTFSWQKVLGGEGAHGVMILSPAAVHRLESFDAGRALPKIFRMTKKGKDGKTQIDADLFAGATINTPSMLCVEDYLDALQWSDSVGGLQGLIQRSEANLGVLDRFVSKNSDWIHFLAADPTIRSNTSVCLTLDLNKDQVKKFVSLLETEGVAYDIGSYRDAPDGLRIWCGATVDQEDLEALTPWLKWAYETVKA</sequence>
<dbReference type="InterPro" id="IPR045626">
    <property type="entry name" value="PGDH_ASB_dom"/>
</dbReference>
<feature type="region of interest" description="Disordered" evidence="7">
    <location>
        <begin position="583"/>
        <end position="619"/>
    </location>
</feature>
<evidence type="ECO:0000256" key="2">
    <source>
        <dbReference type="ARBA" id="ARBA00005854"/>
    </source>
</evidence>
<organism evidence="9">
    <name type="scientific">Spumella elongata</name>
    <dbReference type="NCBI Taxonomy" id="89044"/>
    <lineage>
        <taxon>Eukaryota</taxon>
        <taxon>Sar</taxon>
        <taxon>Stramenopiles</taxon>
        <taxon>Ochrophyta</taxon>
        <taxon>Chrysophyceae</taxon>
        <taxon>Chromulinales</taxon>
        <taxon>Chromulinaceae</taxon>
        <taxon>Spumella</taxon>
    </lineage>
</organism>
<evidence type="ECO:0000256" key="5">
    <source>
        <dbReference type="ARBA" id="ARBA00048731"/>
    </source>
</evidence>
<dbReference type="PROSITE" id="PS00670">
    <property type="entry name" value="D_2_HYDROXYACID_DH_2"/>
    <property type="match status" value="1"/>
</dbReference>
<dbReference type="InterPro" id="IPR036291">
    <property type="entry name" value="NAD(P)-bd_dom_sf"/>
</dbReference>
<dbReference type="CDD" id="cd04902">
    <property type="entry name" value="ACT_3PGDH-xct"/>
    <property type="match status" value="1"/>
</dbReference>
<dbReference type="InterPro" id="IPR029753">
    <property type="entry name" value="D-isomer_DH_CS"/>
</dbReference>
<dbReference type="SUPFAM" id="SSF51735">
    <property type="entry name" value="NAD(P)-binding Rossmann-fold domains"/>
    <property type="match status" value="1"/>
</dbReference>
<evidence type="ECO:0000256" key="7">
    <source>
        <dbReference type="SAM" id="MobiDB-lite"/>
    </source>
</evidence>
<feature type="domain" description="ACT" evidence="8">
    <location>
        <begin position="491"/>
        <end position="569"/>
    </location>
</feature>
<name>A0A7S3M7H8_9STRA</name>
<dbReference type="SUPFAM" id="SSF143548">
    <property type="entry name" value="Serine metabolism enzymes domain"/>
    <property type="match status" value="1"/>
</dbReference>
<dbReference type="NCBIfam" id="TIGR01327">
    <property type="entry name" value="PGDH"/>
    <property type="match status" value="1"/>
</dbReference>
<evidence type="ECO:0000313" key="9">
    <source>
        <dbReference type="EMBL" id="CAE0285661.1"/>
    </source>
</evidence>
<dbReference type="PROSITE" id="PS51671">
    <property type="entry name" value="ACT"/>
    <property type="match status" value="1"/>
</dbReference>
<dbReference type="FunFam" id="3.40.50.720:FF:000021">
    <property type="entry name" value="D-3-phosphoglycerate dehydrogenase"/>
    <property type="match status" value="1"/>
</dbReference>
<evidence type="ECO:0000256" key="1">
    <source>
        <dbReference type="ARBA" id="ARBA00005216"/>
    </source>
</evidence>
<dbReference type="SUPFAM" id="SSF52283">
    <property type="entry name" value="Formate/glycerate dehydrogenase catalytic domain-like"/>
    <property type="match status" value="1"/>
</dbReference>
<dbReference type="InterPro" id="IPR015421">
    <property type="entry name" value="PyrdxlP-dep_Trfase_major"/>
</dbReference>
<dbReference type="InterPro" id="IPR006236">
    <property type="entry name" value="PGDH"/>
</dbReference>
<dbReference type="InterPro" id="IPR015424">
    <property type="entry name" value="PyrdxlP-dep_Trfase"/>
</dbReference>
<dbReference type="InterPro" id="IPR006139">
    <property type="entry name" value="D-isomer_2_OHA_DH_cat_dom"/>
</dbReference>
<proteinExistence type="inferred from homology"/>
<accession>A0A7S3M7H8</accession>
<dbReference type="Pfam" id="PF02826">
    <property type="entry name" value="2-Hacid_dh_C"/>
    <property type="match status" value="1"/>
</dbReference>
<dbReference type="InterPro" id="IPR045865">
    <property type="entry name" value="ACT-like_dom_sf"/>
</dbReference>
<keyword evidence="6" id="KW-0028">Amino-acid biosynthesis</keyword>
<dbReference type="PROSITE" id="PS00671">
    <property type="entry name" value="D_2_HYDROXYACID_DH_3"/>
    <property type="match status" value="1"/>
</dbReference>
<dbReference type="GO" id="GO:0004617">
    <property type="term" value="F:phosphoglycerate dehydrogenase activity"/>
    <property type="evidence" value="ECO:0007669"/>
    <property type="project" value="UniProtKB-EC"/>
</dbReference>
<protein>
    <recommendedName>
        <fullName evidence="6">D-3-phosphoglycerate dehydrogenase</fullName>
        <ecNumber evidence="6">1.1.1.95</ecNumber>
    </recommendedName>
</protein>
<dbReference type="EC" id="1.1.1.95" evidence="6"/>
<dbReference type="GO" id="GO:0004648">
    <property type="term" value="F:O-phospho-L-serine:2-oxoglutarate aminotransferase activity"/>
    <property type="evidence" value="ECO:0007669"/>
    <property type="project" value="InterPro"/>
</dbReference>
<dbReference type="Gene3D" id="3.30.1330.90">
    <property type="entry name" value="D-3-phosphoglycerate dehydrogenase, domain 3"/>
    <property type="match status" value="1"/>
</dbReference>
<evidence type="ECO:0000256" key="4">
    <source>
        <dbReference type="ARBA" id="ARBA00023027"/>
    </source>
</evidence>
<evidence type="ECO:0000256" key="3">
    <source>
        <dbReference type="ARBA" id="ARBA00023002"/>
    </source>
</evidence>
<keyword evidence="4 6" id="KW-0520">NAD</keyword>
<dbReference type="PANTHER" id="PTHR42938">
    <property type="entry name" value="FORMATE DEHYDROGENASE 1"/>
    <property type="match status" value="1"/>
</dbReference>
<dbReference type="NCBIfam" id="TIGR01365">
    <property type="entry name" value="serC_2"/>
    <property type="match status" value="1"/>
</dbReference>
<dbReference type="Pfam" id="PF00389">
    <property type="entry name" value="2-Hacid_dh"/>
    <property type="match status" value="1"/>
</dbReference>
<dbReference type="PANTHER" id="PTHR42938:SF47">
    <property type="entry name" value="HYDROXYPYRUVATE REDUCTASE"/>
    <property type="match status" value="1"/>
</dbReference>
<dbReference type="InterPro" id="IPR029752">
    <property type="entry name" value="D-isomer_DH_CS1"/>
</dbReference>